<dbReference type="Pfam" id="PF07865">
    <property type="entry name" value="DUF1652"/>
    <property type="match status" value="1"/>
</dbReference>
<evidence type="ECO:0000313" key="2">
    <source>
        <dbReference type="Proteomes" id="UP000050554"/>
    </source>
</evidence>
<sequence>MIASGLSTLELRSIVESAFLPLRCTCTIAPDYSMTVQVNDPDSGRVELLVTGISAHRLKSLRDISNLVSELRSELRDEPNHHGIRQKQYRTA</sequence>
<dbReference type="PATRIC" id="fig|55398.3.peg.5109"/>
<evidence type="ECO:0000313" key="1">
    <source>
        <dbReference type="EMBL" id="KPY47665.1"/>
    </source>
</evidence>
<name>A0A0P9ZCP6_PSESI</name>
<protein>
    <recommendedName>
        <fullName evidence="3">DUF1652 domain-containing protein</fullName>
    </recommendedName>
</protein>
<dbReference type="RefSeq" id="WP_004882673.1">
    <property type="nucleotide sequence ID" value="NZ_LJRF01000104.1"/>
</dbReference>
<evidence type="ECO:0008006" key="3">
    <source>
        <dbReference type="Google" id="ProtNLM"/>
    </source>
</evidence>
<organism evidence="1 2">
    <name type="scientific">Pseudomonas syringae pv. ribicola</name>
    <dbReference type="NCBI Taxonomy" id="55398"/>
    <lineage>
        <taxon>Bacteria</taxon>
        <taxon>Pseudomonadati</taxon>
        <taxon>Pseudomonadota</taxon>
        <taxon>Gammaproteobacteria</taxon>
        <taxon>Pseudomonadales</taxon>
        <taxon>Pseudomonadaceae</taxon>
        <taxon>Pseudomonas</taxon>
    </lineage>
</organism>
<dbReference type="Proteomes" id="UP000050554">
    <property type="component" value="Unassembled WGS sequence"/>
</dbReference>
<proteinExistence type="predicted"/>
<reference evidence="1 2" key="1">
    <citation type="submission" date="2015-09" db="EMBL/GenBank/DDBJ databases">
        <title>Genome announcement of multiple Pseudomonas syringae strains.</title>
        <authorList>
            <person name="Thakur S."/>
            <person name="Wang P.W."/>
            <person name="Gong Y."/>
            <person name="Weir B.S."/>
            <person name="Guttman D.S."/>
        </authorList>
    </citation>
    <scope>NUCLEOTIDE SEQUENCE [LARGE SCALE GENOMIC DNA]</scope>
    <source>
        <strain evidence="1 2">ICMP3882</strain>
    </source>
</reference>
<accession>A0A0P9ZCP6</accession>
<dbReference type="EMBL" id="LJRF01000104">
    <property type="protein sequence ID" value="KPY47665.1"/>
    <property type="molecule type" value="Genomic_DNA"/>
</dbReference>
<dbReference type="InterPro" id="IPR012448">
    <property type="entry name" value="DUF1652"/>
</dbReference>
<dbReference type="AlphaFoldDB" id="A0A0P9ZCP6"/>
<gene>
    <name evidence="1" type="ORF">ALO47_04097</name>
</gene>
<comment type="caution">
    <text evidence="1">The sequence shown here is derived from an EMBL/GenBank/DDBJ whole genome shotgun (WGS) entry which is preliminary data.</text>
</comment>